<keyword evidence="1" id="KW-1133">Transmembrane helix</keyword>
<evidence type="ECO:0000313" key="2">
    <source>
        <dbReference type="EMBL" id="PZO61136.1"/>
    </source>
</evidence>
<keyword evidence="1" id="KW-0472">Membrane</keyword>
<dbReference type="EMBL" id="QBMP01000004">
    <property type="protein sequence ID" value="PZO61136.1"/>
    <property type="molecule type" value="Genomic_DNA"/>
</dbReference>
<accession>A0A2W4XUZ5</accession>
<organism evidence="2 3">
    <name type="scientific">Phormidesmis priestleyi</name>
    <dbReference type="NCBI Taxonomy" id="268141"/>
    <lineage>
        <taxon>Bacteria</taxon>
        <taxon>Bacillati</taxon>
        <taxon>Cyanobacteriota</taxon>
        <taxon>Cyanophyceae</taxon>
        <taxon>Leptolyngbyales</taxon>
        <taxon>Leptolyngbyaceae</taxon>
        <taxon>Phormidesmis</taxon>
    </lineage>
</organism>
<feature type="non-terminal residue" evidence="2">
    <location>
        <position position="70"/>
    </location>
</feature>
<dbReference type="InterPro" id="IPR020360">
    <property type="entry name" value="Uncharacterised_alr2393"/>
</dbReference>
<sequence length="70" mass="8015">MELGQIMFQDLTKQLRESLWPKTIFAWQTLLLLSLFSLVIAAILQALPNPVGWAVELLTTFSWMFFTAAI</sequence>
<protein>
    <submittedName>
        <fullName evidence="2">Uncharacterized protein</fullName>
    </submittedName>
</protein>
<evidence type="ECO:0000256" key="1">
    <source>
        <dbReference type="SAM" id="Phobius"/>
    </source>
</evidence>
<reference evidence="3" key="1">
    <citation type="submission" date="2018-04" db="EMBL/GenBank/DDBJ databases">
        <authorList>
            <person name="Cornet L."/>
        </authorList>
    </citation>
    <scope>NUCLEOTIDE SEQUENCE [LARGE SCALE GENOMIC DNA]</scope>
</reference>
<dbReference type="Pfam" id="PF17310">
    <property type="entry name" value="DUF5357"/>
    <property type="match status" value="1"/>
</dbReference>
<reference evidence="2 3" key="2">
    <citation type="submission" date="2018-06" db="EMBL/GenBank/DDBJ databases">
        <title>Metagenomic assembly of (sub)arctic Cyanobacteria and their associated microbiome from non-axenic cultures.</title>
        <authorList>
            <person name="Baurain D."/>
        </authorList>
    </citation>
    <scope>NUCLEOTIDE SEQUENCE [LARGE SCALE GENOMIC DNA]</scope>
    <source>
        <strain evidence="2">ULC027bin1</strain>
    </source>
</reference>
<evidence type="ECO:0000313" key="3">
    <source>
        <dbReference type="Proteomes" id="UP000249794"/>
    </source>
</evidence>
<keyword evidence="1" id="KW-0812">Transmembrane</keyword>
<dbReference type="AlphaFoldDB" id="A0A2W4XUZ5"/>
<name>A0A2W4XUZ5_9CYAN</name>
<comment type="caution">
    <text evidence="2">The sequence shown here is derived from an EMBL/GenBank/DDBJ whole genome shotgun (WGS) entry which is preliminary data.</text>
</comment>
<gene>
    <name evidence="2" type="ORF">DCF15_00825</name>
</gene>
<feature type="transmembrane region" description="Helical" evidence="1">
    <location>
        <begin position="24"/>
        <end position="44"/>
    </location>
</feature>
<proteinExistence type="predicted"/>
<dbReference type="Proteomes" id="UP000249794">
    <property type="component" value="Unassembled WGS sequence"/>
</dbReference>